<evidence type="ECO:0000256" key="8">
    <source>
        <dbReference type="ARBA" id="ARBA00022927"/>
    </source>
</evidence>
<dbReference type="PANTHER" id="PTHR30531">
    <property type="entry name" value="FLAGELLAR BIOSYNTHETIC PROTEIN FLHB"/>
    <property type="match status" value="1"/>
</dbReference>
<sequence length="352" mass="38826">MASDDQEKSEKASPKRREEARKKGQVPKSREIHSAALILGGVLGFSITAPIVMSQMRKVMVQTWSGFSSTPMTETSFYHLAMTQLSGTLSVLIPVMGMLGAIVVAASFGQHGWVWSTEALAPDWSRLNPMKGAKKFFSLQAAAELIKTLIKFIAVGGLSYVVIRQAIPAISTAMQAEPSQMLAIAGEKISKLALTTGLLIAFLGAADYLFQWWNLERSLRMTKQEMKEEMRQSEGDPMIRARVRSAQKEMARKRMMADVPKADVVLTNPTTLAVALLYQHGKMKAPKVVAKGAGFIAERIREIARQHGVPVIENKPLARALFKGVKIGDPIPSKLYRAVAEILAYVYRLRRT</sequence>
<comment type="similarity">
    <text evidence="2 13">Belongs to the type III secretion exporter family.</text>
</comment>
<dbReference type="InterPro" id="IPR006136">
    <property type="entry name" value="FlhB"/>
</dbReference>
<keyword evidence="11 13" id="KW-1006">Bacterial flagellum protein export</keyword>
<evidence type="ECO:0000256" key="4">
    <source>
        <dbReference type="ARBA" id="ARBA00022448"/>
    </source>
</evidence>
<reference evidence="15 16" key="1">
    <citation type="journal article" date="2020" name="Nature">
        <title>Bacterial chemolithoautotrophy via manganese oxidation.</title>
        <authorList>
            <person name="Yu H."/>
            <person name="Leadbetter J.R."/>
        </authorList>
    </citation>
    <scope>NUCLEOTIDE SEQUENCE [LARGE SCALE GENOMIC DNA]</scope>
    <source>
        <strain evidence="15 16">Mn-1</strain>
    </source>
</reference>
<protein>
    <recommendedName>
        <fullName evidence="3 13">Flagellar biosynthetic protein FlhB</fullName>
    </recommendedName>
</protein>
<evidence type="ECO:0000256" key="5">
    <source>
        <dbReference type="ARBA" id="ARBA00022475"/>
    </source>
</evidence>
<dbReference type="EMBL" id="VTOW01000005">
    <property type="protein sequence ID" value="NKE73055.1"/>
    <property type="molecule type" value="Genomic_DNA"/>
</dbReference>
<keyword evidence="15" id="KW-0966">Cell projection</keyword>
<comment type="subcellular location">
    <subcellularLocation>
        <location evidence="1">Cell membrane</location>
        <topology evidence="1">Multi-pass membrane protein</topology>
    </subcellularLocation>
</comment>
<name>A0A7X6DTF4_9BACT</name>
<comment type="function">
    <text evidence="12 13">Required for formation of the rod structure in the basal body of the flagellar apparatus. Together with FliI and FliH, may constitute the export apparatus of flagellin.</text>
</comment>
<keyword evidence="7 13" id="KW-1005">Bacterial flagellum biogenesis</keyword>
<dbReference type="NCBIfam" id="TIGR00328">
    <property type="entry name" value="flhB"/>
    <property type="match status" value="1"/>
</dbReference>
<evidence type="ECO:0000256" key="2">
    <source>
        <dbReference type="ARBA" id="ARBA00010690"/>
    </source>
</evidence>
<evidence type="ECO:0000256" key="7">
    <source>
        <dbReference type="ARBA" id="ARBA00022795"/>
    </source>
</evidence>
<keyword evidence="6 13" id="KW-0812">Transmembrane</keyword>
<feature type="region of interest" description="Disordered" evidence="14">
    <location>
        <begin position="1"/>
        <end position="28"/>
    </location>
</feature>
<feature type="transmembrane region" description="Helical" evidence="13">
    <location>
        <begin position="32"/>
        <end position="52"/>
    </location>
</feature>
<dbReference type="Gene3D" id="3.40.1690.10">
    <property type="entry name" value="secretion proteins EscU"/>
    <property type="match status" value="1"/>
</dbReference>
<keyword evidence="15" id="KW-0282">Flagellum</keyword>
<organism evidence="15 16">
    <name type="scientific">Candidatus Manganitrophus noduliformans</name>
    <dbReference type="NCBI Taxonomy" id="2606439"/>
    <lineage>
        <taxon>Bacteria</taxon>
        <taxon>Pseudomonadati</taxon>
        <taxon>Nitrospirota</taxon>
        <taxon>Nitrospiria</taxon>
        <taxon>Candidatus Troglogloeales</taxon>
        <taxon>Candidatus Manganitrophaceae</taxon>
        <taxon>Candidatus Manganitrophus</taxon>
    </lineage>
</organism>
<evidence type="ECO:0000256" key="10">
    <source>
        <dbReference type="ARBA" id="ARBA00023136"/>
    </source>
</evidence>
<feature type="transmembrane region" description="Helical" evidence="13">
    <location>
        <begin position="149"/>
        <end position="171"/>
    </location>
</feature>
<dbReference type="InterPro" id="IPR029025">
    <property type="entry name" value="T3SS_substrate_exporter_C"/>
</dbReference>
<evidence type="ECO:0000256" key="9">
    <source>
        <dbReference type="ARBA" id="ARBA00022989"/>
    </source>
</evidence>
<evidence type="ECO:0000256" key="3">
    <source>
        <dbReference type="ARBA" id="ARBA00021622"/>
    </source>
</evidence>
<keyword evidence="16" id="KW-1185">Reference proteome</keyword>
<keyword evidence="10 13" id="KW-0472">Membrane</keyword>
<dbReference type="GO" id="GO:0009306">
    <property type="term" value="P:protein secretion"/>
    <property type="evidence" value="ECO:0007669"/>
    <property type="project" value="InterPro"/>
</dbReference>
<dbReference type="InterPro" id="IPR006135">
    <property type="entry name" value="T3SS_substrate_exporter"/>
</dbReference>
<evidence type="ECO:0000256" key="12">
    <source>
        <dbReference type="ARBA" id="ARBA00025078"/>
    </source>
</evidence>
<keyword evidence="15" id="KW-0969">Cilium</keyword>
<evidence type="ECO:0000256" key="13">
    <source>
        <dbReference type="RuleBase" id="RU364091"/>
    </source>
</evidence>
<accession>A0A7X6DTF4</accession>
<feature type="transmembrane region" description="Helical" evidence="13">
    <location>
        <begin position="89"/>
        <end position="108"/>
    </location>
</feature>
<keyword evidence="9 13" id="KW-1133">Transmembrane helix</keyword>
<evidence type="ECO:0000313" key="15">
    <source>
        <dbReference type="EMBL" id="NKE73055.1"/>
    </source>
</evidence>
<evidence type="ECO:0000256" key="6">
    <source>
        <dbReference type="ARBA" id="ARBA00022692"/>
    </source>
</evidence>
<dbReference type="FunFam" id="3.40.1690.10:FF:000001">
    <property type="entry name" value="Flagellar biosynthetic protein FlhB"/>
    <property type="match status" value="1"/>
</dbReference>
<dbReference type="Pfam" id="PF01312">
    <property type="entry name" value="Bac_export_2"/>
    <property type="match status" value="1"/>
</dbReference>
<dbReference type="AlphaFoldDB" id="A0A7X6DTF4"/>
<dbReference type="PANTHER" id="PTHR30531:SF12">
    <property type="entry name" value="FLAGELLAR BIOSYNTHETIC PROTEIN FLHB"/>
    <property type="match status" value="1"/>
</dbReference>
<keyword evidence="5 13" id="KW-1003">Cell membrane</keyword>
<dbReference type="GO" id="GO:0044780">
    <property type="term" value="P:bacterial-type flagellum assembly"/>
    <property type="evidence" value="ECO:0007669"/>
    <property type="project" value="InterPro"/>
</dbReference>
<evidence type="ECO:0000256" key="11">
    <source>
        <dbReference type="ARBA" id="ARBA00023225"/>
    </source>
</evidence>
<feature type="transmembrane region" description="Helical" evidence="13">
    <location>
        <begin position="192"/>
        <end position="213"/>
    </location>
</feature>
<dbReference type="Proteomes" id="UP000534783">
    <property type="component" value="Unassembled WGS sequence"/>
</dbReference>
<dbReference type="SUPFAM" id="SSF160544">
    <property type="entry name" value="EscU C-terminal domain-like"/>
    <property type="match status" value="1"/>
</dbReference>
<proteinExistence type="inferred from homology"/>
<keyword evidence="8 13" id="KW-0653">Protein transport</keyword>
<evidence type="ECO:0000256" key="1">
    <source>
        <dbReference type="ARBA" id="ARBA00004651"/>
    </source>
</evidence>
<dbReference type="PRINTS" id="PR00950">
    <property type="entry name" value="TYPE3IMSPROT"/>
</dbReference>
<keyword evidence="4 13" id="KW-0813">Transport</keyword>
<dbReference type="GO" id="GO:0005886">
    <property type="term" value="C:plasma membrane"/>
    <property type="evidence" value="ECO:0007669"/>
    <property type="project" value="UniProtKB-SubCell"/>
</dbReference>
<comment type="caution">
    <text evidence="15">The sequence shown here is derived from an EMBL/GenBank/DDBJ whole genome shotgun (WGS) entry which is preliminary data.</text>
</comment>
<evidence type="ECO:0000256" key="14">
    <source>
        <dbReference type="SAM" id="MobiDB-lite"/>
    </source>
</evidence>
<dbReference type="RefSeq" id="WP_168063004.1">
    <property type="nucleotide sequence ID" value="NZ_VTOW01000005.1"/>
</dbReference>
<evidence type="ECO:0000313" key="16">
    <source>
        <dbReference type="Proteomes" id="UP000534783"/>
    </source>
</evidence>
<gene>
    <name evidence="13 15" type="primary">flhB</name>
    <name evidence="15" type="ORF">MNODULE_20070</name>
</gene>